<protein>
    <submittedName>
        <fullName evidence="1">Uncharacterized protein</fullName>
    </submittedName>
</protein>
<dbReference type="EMBL" id="BDDM01000390">
    <property type="protein sequence ID" value="GAT79009.1"/>
    <property type="molecule type" value="Genomic_DNA"/>
</dbReference>
<proteinExistence type="predicted"/>
<gene>
    <name evidence="1" type="ORF">EHRUM3_12430</name>
</gene>
<accession>A0A170TP05</accession>
<evidence type="ECO:0000313" key="1">
    <source>
        <dbReference type="EMBL" id="GAT79009.1"/>
    </source>
</evidence>
<evidence type="ECO:0000313" key="2">
    <source>
        <dbReference type="Proteomes" id="UP000092731"/>
    </source>
</evidence>
<dbReference type="AlphaFoldDB" id="A0A170TP05"/>
<sequence length="154" mass="17667">EYASSDLHPSNIYTNSELSNKPLSTILNKNLVEDMNNELEYTNDGTDLFDIISKMNNLTFIGKNNKNITVKAKIFRTANFDRNIINYEFLIRDTTISQKLDIFRKSKMILISIIVDDSSIISNTGCIVYIVLLDIDFLNISSFWEIVVSRIKNS</sequence>
<dbReference type="Proteomes" id="UP000092731">
    <property type="component" value="Unassembled WGS sequence"/>
</dbReference>
<feature type="non-terminal residue" evidence="1">
    <location>
        <position position="1"/>
    </location>
</feature>
<organism evidence="1 2">
    <name type="scientific">Ehrlichia ruminantium</name>
    <name type="common">heartwater rickettsia</name>
    <name type="synonym">Cowdria ruminantium</name>
    <dbReference type="NCBI Taxonomy" id="779"/>
    <lineage>
        <taxon>Bacteria</taxon>
        <taxon>Pseudomonadati</taxon>
        <taxon>Pseudomonadota</taxon>
        <taxon>Alphaproteobacteria</taxon>
        <taxon>Rickettsiales</taxon>
        <taxon>Anaplasmataceae</taxon>
        <taxon>Ehrlichia</taxon>
    </lineage>
</organism>
<reference evidence="2" key="1">
    <citation type="submission" date="2016-05" db="EMBL/GenBank/DDBJ databases">
        <title>Draft genome sequences of four strains of Ehrlichia ruminantium, a tick-borne pathogen of ruminants, isolated from Zimbabwe, The Gambia and Ghana.</title>
        <authorList>
            <person name="Nakao R."/>
            <person name="Jongejan F."/>
            <person name="Sugimoto C."/>
        </authorList>
    </citation>
    <scope>NUCLEOTIDE SEQUENCE [LARGE SCALE GENOMIC DNA]</scope>
    <source>
        <strain evidence="2">Pokoase 417</strain>
    </source>
</reference>
<name>A0A170TP05_EHRRU</name>
<comment type="caution">
    <text evidence="1">The sequence shown here is derived from an EMBL/GenBank/DDBJ whole genome shotgun (WGS) entry which is preliminary data.</text>
</comment>